<dbReference type="Gene3D" id="3.40.1190.20">
    <property type="match status" value="1"/>
</dbReference>
<dbReference type="GO" id="GO:0005737">
    <property type="term" value="C:cytoplasm"/>
    <property type="evidence" value="ECO:0007669"/>
    <property type="project" value="TreeGrafter"/>
</dbReference>
<organism evidence="7 8">
    <name type="scientific">Athelia psychrophila</name>
    <dbReference type="NCBI Taxonomy" id="1759441"/>
    <lineage>
        <taxon>Eukaryota</taxon>
        <taxon>Fungi</taxon>
        <taxon>Dikarya</taxon>
        <taxon>Basidiomycota</taxon>
        <taxon>Agaricomycotina</taxon>
        <taxon>Agaricomycetes</taxon>
        <taxon>Agaricomycetidae</taxon>
        <taxon>Atheliales</taxon>
        <taxon>Atheliaceae</taxon>
        <taxon>Athelia</taxon>
    </lineage>
</organism>
<dbReference type="InterPro" id="IPR029056">
    <property type="entry name" value="Ribokinase-like"/>
</dbReference>
<dbReference type="GO" id="GO:0046872">
    <property type="term" value="F:metal ion binding"/>
    <property type="evidence" value="ECO:0007669"/>
    <property type="project" value="UniProtKB-KW"/>
</dbReference>
<dbReference type="GO" id="GO:0016798">
    <property type="term" value="F:hydrolase activity, acting on glycosyl bonds"/>
    <property type="evidence" value="ECO:0007669"/>
    <property type="project" value="UniProtKB-KW"/>
</dbReference>
<keyword evidence="3" id="KW-0464">Manganese</keyword>
<dbReference type="Proteomes" id="UP000076532">
    <property type="component" value="Unassembled WGS sequence"/>
</dbReference>
<accession>A0A165ZGI4</accession>
<gene>
    <name evidence="7" type="ORF">FIBSPDRAFT_963052</name>
</gene>
<evidence type="ECO:0000256" key="4">
    <source>
        <dbReference type="ARBA" id="ARBA00023239"/>
    </source>
</evidence>
<keyword evidence="4" id="KW-0456">Lyase</keyword>
<dbReference type="Pfam" id="PF00294">
    <property type="entry name" value="PfkB"/>
    <property type="match status" value="1"/>
</dbReference>
<proteinExistence type="inferred from homology"/>
<reference evidence="7 8" key="1">
    <citation type="journal article" date="2016" name="Mol. Biol. Evol.">
        <title>Comparative Genomics of Early-Diverging Mushroom-Forming Fungi Provides Insights into the Origins of Lignocellulose Decay Capabilities.</title>
        <authorList>
            <person name="Nagy L.G."/>
            <person name="Riley R."/>
            <person name="Tritt A."/>
            <person name="Adam C."/>
            <person name="Daum C."/>
            <person name="Floudas D."/>
            <person name="Sun H."/>
            <person name="Yadav J.S."/>
            <person name="Pangilinan J."/>
            <person name="Larsson K.H."/>
            <person name="Matsuura K."/>
            <person name="Barry K."/>
            <person name="Labutti K."/>
            <person name="Kuo R."/>
            <person name="Ohm R.A."/>
            <person name="Bhattacharya S.S."/>
            <person name="Shirouzu T."/>
            <person name="Yoshinaga Y."/>
            <person name="Martin F.M."/>
            <person name="Grigoriev I.V."/>
            <person name="Hibbett D.S."/>
        </authorList>
    </citation>
    <scope>NUCLEOTIDE SEQUENCE [LARGE SCALE GENOMIC DNA]</scope>
    <source>
        <strain evidence="7 8">CBS 109695</strain>
    </source>
</reference>
<keyword evidence="2" id="KW-0378">Hydrolase</keyword>
<dbReference type="PANTHER" id="PTHR42909:SF1">
    <property type="entry name" value="CARBOHYDRATE KINASE PFKB DOMAIN-CONTAINING PROTEIN"/>
    <property type="match status" value="1"/>
</dbReference>
<dbReference type="OrthoDB" id="198885at2759"/>
<sequence length="788" mass="84773">MTSKLLTQNIRRLSAPIRTGQRSFSLVESLRRNAPIDIHPEVADALANNKPVVALETALVTNGMPYPENLETARSEERIVRTTGAIPATIAIIGGRIKIGLEDAEVQHLATTTSAVKVSRRDIAPIISQKKDGGTTISATLLFSAMAGIKVFATGGLGGVHRGGENTMDVSADLNELARYPVGLVSGGVKSILDIGRTLEYLETLGVPVLAYAKTNDFPGFFSARSGFKTPWRVHDPVTAANILFTQWQLGMNNGALFGVPIPEEYEAAGVKIQEAVDLAVAEAEQNGVSKRGKEATPWLLQRVAELTAGTSLKNNIALIENTALVGGQIAVEYAKLVESQSDGGDRGTIYHLQCEPKRTRKSVPQDRNADVTEIVEDCKPPPAGLAVVGCAAVDISATTFADSTLDLHSTSPGSVEMSLGGVARNIAEAAHRLSGSYPTGPHSTVLVSPVGDDAFGRVILEETKLIGMRQDGIIHLPKARSAVCNMLLNSNGNLVSGVADMDITKNLPVDMILQRLKERHPSIVALDANLSEQTLKELLKYCNANSIDVLFEPTSIIKSTSIFPALAASLDIATHRSPIAYTTPNLLELAQMYHAASDDTLELTSHPSWWKAIDTFGISHQFRMELGHLARRYVSDDDTSKGTLSFLVEDGTAQMAINLLPFFQNIVIKCGERGLLLVLRVSDSTHWSKEYSNVHRRRIIAHGKTEHDIVVLQHIPPLPLAKDSIGNVTGAGDTLVGSLLSSLLHHRGMFSDPDLLTDRMHAAQAAAIMTLQSRKAVSPLLLPTTSH</sequence>
<feature type="domain" description="Carbohydrate kinase PfkB" evidence="6">
    <location>
        <begin position="388"/>
        <end position="601"/>
    </location>
</feature>
<dbReference type="AlphaFoldDB" id="A0A165ZGI4"/>
<dbReference type="EMBL" id="KV417678">
    <property type="protein sequence ID" value="KZP10560.1"/>
    <property type="molecule type" value="Genomic_DNA"/>
</dbReference>
<dbReference type="GO" id="GO:0004730">
    <property type="term" value="F:pseudouridylate synthase activity"/>
    <property type="evidence" value="ECO:0007669"/>
    <property type="project" value="InterPro"/>
</dbReference>
<dbReference type="Gene3D" id="3.40.1790.10">
    <property type="entry name" value="Indigoidine synthase domain"/>
    <property type="match status" value="1"/>
</dbReference>
<evidence type="ECO:0000313" key="7">
    <source>
        <dbReference type="EMBL" id="KZP10560.1"/>
    </source>
</evidence>
<dbReference type="InterPro" id="IPR022830">
    <property type="entry name" value="Indigdn_synthA-like"/>
</dbReference>
<dbReference type="SUPFAM" id="SSF110581">
    <property type="entry name" value="Indigoidine synthase A-like"/>
    <property type="match status" value="1"/>
</dbReference>
<dbReference type="Pfam" id="PF04227">
    <property type="entry name" value="Indigoidine_A"/>
    <property type="match status" value="1"/>
</dbReference>
<keyword evidence="1" id="KW-0479">Metal-binding</keyword>
<dbReference type="HAMAP" id="MF_01876">
    <property type="entry name" value="PsiMP_glycosidase"/>
    <property type="match status" value="1"/>
</dbReference>
<dbReference type="InterPro" id="IPR007342">
    <property type="entry name" value="PsuG"/>
</dbReference>
<dbReference type="SUPFAM" id="SSF53613">
    <property type="entry name" value="Ribokinase-like"/>
    <property type="match status" value="1"/>
</dbReference>
<dbReference type="PANTHER" id="PTHR42909">
    <property type="entry name" value="ZGC:136858"/>
    <property type="match status" value="1"/>
</dbReference>
<evidence type="ECO:0000256" key="1">
    <source>
        <dbReference type="ARBA" id="ARBA00022723"/>
    </source>
</evidence>
<evidence type="ECO:0000256" key="2">
    <source>
        <dbReference type="ARBA" id="ARBA00022801"/>
    </source>
</evidence>
<dbReference type="InterPro" id="IPR011611">
    <property type="entry name" value="PfkB_dom"/>
</dbReference>
<dbReference type="STRING" id="436010.A0A165ZGI4"/>
<keyword evidence="8" id="KW-1185">Reference proteome</keyword>
<name>A0A165ZGI4_9AGAM</name>
<keyword evidence="5" id="KW-0326">Glycosidase</keyword>
<evidence type="ECO:0000256" key="3">
    <source>
        <dbReference type="ARBA" id="ARBA00023211"/>
    </source>
</evidence>
<evidence type="ECO:0000256" key="5">
    <source>
        <dbReference type="ARBA" id="ARBA00023295"/>
    </source>
</evidence>
<evidence type="ECO:0000259" key="6">
    <source>
        <dbReference type="Pfam" id="PF00294"/>
    </source>
</evidence>
<protein>
    <submittedName>
        <fullName evidence="7">Indigoidine synthase A-like protein</fullName>
    </submittedName>
</protein>
<evidence type="ECO:0000313" key="8">
    <source>
        <dbReference type="Proteomes" id="UP000076532"/>
    </source>
</evidence>